<dbReference type="PANTHER" id="PTHR43133:SF63">
    <property type="entry name" value="RNA POLYMERASE SIGMA FACTOR FECI-RELATED"/>
    <property type="match status" value="1"/>
</dbReference>
<dbReference type="NCBIfam" id="TIGR02937">
    <property type="entry name" value="sigma70-ECF"/>
    <property type="match status" value="1"/>
</dbReference>
<keyword evidence="6" id="KW-1185">Reference proteome</keyword>
<reference evidence="5 6" key="1">
    <citation type="journal article" date="2021" name="Int. J. Syst. Evol. Microbiol.">
        <title>Steroidobacter gossypii sp. nov., isolated from soil of cotton cropping field.</title>
        <authorList>
            <person name="Huang R."/>
            <person name="Yang S."/>
            <person name="Zhen C."/>
            <person name="Liu W."/>
        </authorList>
    </citation>
    <scope>NUCLEOTIDE SEQUENCE [LARGE SCALE GENOMIC DNA]</scope>
    <source>
        <strain evidence="5 6">S1-65</strain>
    </source>
</reference>
<keyword evidence="1" id="KW-0805">Transcription regulation</keyword>
<evidence type="ECO:0000256" key="3">
    <source>
        <dbReference type="ARBA" id="ARBA00023163"/>
    </source>
</evidence>
<dbReference type="SUPFAM" id="SSF88659">
    <property type="entry name" value="Sigma3 and sigma4 domains of RNA polymerase sigma factors"/>
    <property type="match status" value="1"/>
</dbReference>
<dbReference type="RefSeq" id="WP_203168295.1">
    <property type="nucleotide sequence ID" value="NZ_JAEVLS010000003.1"/>
</dbReference>
<evidence type="ECO:0000259" key="4">
    <source>
        <dbReference type="Pfam" id="PF08281"/>
    </source>
</evidence>
<dbReference type="EMBL" id="JAEVLS010000003">
    <property type="protein sequence ID" value="MBM0106183.1"/>
    <property type="molecule type" value="Genomic_DNA"/>
</dbReference>
<keyword evidence="3" id="KW-0804">Transcription</keyword>
<dbReference type="PANTHER" id="PTHR43133">
    <property type="entry name" value="RNA POLYMERASE ECF-TYPE SIGMA FACTO"/>
    <property type="match status" value="1"/>
</dbReference>
<dbReference type="CDD" id="cd06171">
    <property type="entry name" value="Sigma70_r4"/>
    <property type="match status" value="1"/>
</dbReference>
<evidence type="ECO:0000313" key="6">
    <source>
        <dbReference type="Proteomes" id="UP000661077"/>
    </source>
</evidence>
<feature type="domain" description="RNA polymerase sigma factor 70 region 4 type 2" evidence="4">
    <location>
        <begin position="114"/>
        <end position="166"/>
    </location>
</feature>
<dbReference type="InterPro" id="IPR013249">
    <property type="entry name" value="RNA_pol_sigma70_r4_t2"/>
</dbReference>
<accession>A0ABS1WYY5</accession>
<evidence type="ECO:0000256" key="1">
    <source>
        <dbReference type="ARBA" id="ARBA00023015"/>
    </source>
</evidence>
<evidence type="ECO:0000256" key="2">
    <source>
        <dbReference type="ARBA" id="ARBA00023082"/>
    </source>
</evidence>
<evidence type="ECO:0000313" key="5">
    <source>
        <dbReference type="EMBL" id="MBM0106183.1"/>
    </source>
</evidence>
<dbReference type="InterPro" id="IPR039425">
    <property type="entry name" value="RNA_pol_sigma-70-like"/>
</dbReference>
<dbReference type="Gene3D" id="1.10.10.10">
    <property type="entry name" value="Winged helix-like DNA-binding domain superfamily/Winged helix DNA-binding domain"/>
    <property type="match status" value="1"/>
</dbReference>
<dbReference type="InterPro" id="IPR014284">
    <property type="entry name" value="RNA_pol_sigma-70_dom"/>
</dbReference>
<dbReference type="Proteomes" id="UP000661077">
    <property type="component" value="Unassembled WGS sequence"/>
</dbReference>
<sequence length="181" mass="20941">MANTAALRGKRRLSSWFETWRASLRRWLSGRSSVPSADLDAVAQEVFDRLTRYSDQTLAEYPQSYLFHIAANVVDEWHERAGNSRPAEDAWLKLLQRESDERAASHVEHTLVNEQLKDAVSKLPSRQRDVLMLHINEDLTYKQIASRLKLTPRIVRRDIARAYAQLRCELRVVELDVISSV</sequence>
<comment type="caution">
    <text evidence="5">The sequence shown here is derived from an EMBL/GenBank/DDBJ whole genome shotgun (WGS) entry which is preliminary data.</text>
</comment>
<keyword evidence="2" id="KW-0731">Sigma factor</keyword>
<dbReference type="Pfam" id="PF08281">
    <property type="entry name" value="Sigma70_r4_2"/>
    <property type="match status" value="1"/>
</dbReference>
<dbReference type="InterPro" id="IPR013324">
    <property type="entry name" value="RNA_pol_sigma_r3/r4-like"/>
</dbReference>
<dbReference type="InterPro" id="IPR036388">
    <property type="entry name" value="WH-like_DNA-bd_sf"/>
</dbReference>
<proteinExistence type="predicted"/>
<organism evidence="5 6">
    <name type="scientific">Steroidobacter gossypii</name>
    <dbReference type="NCBI Taxonomy" id="2805490"/>
    <lineage>
        <taxon>Bacteria</taxon>
        <taxon>Pseudomonadati</taxon>
        <taxon>Pseudomonadota</taxon>
        <taxon>Gammaproteobacteria</taxon>
        <taxon>Steroidobacterales</taxon>
        <taxon>Steroidobacteraceae</taxon>
        <taxon>Steroidobacter</taxon>
    </lineage>
</organism>
<gene>
    <name evidence="5" type="ORF">JM946_15735</name>
</gene>
<name>A0ABS1WYY5_9GAMM</name>
<protein>
    <submittedName>
        <fullName evidence="5">Sigma-70 family RNA polymerase sigma factor</fullName>
    </submittedName>
</protein>